<accession>A0A9D1X6S5</accession>
<protein>
    <recommendedName>
        <fullName evidence="6">Tetratricopeptide repeat protein</fullName>
    </recommendedName>
</protein>
<evidence type="ECO:0000256" key="2">
    <source>
        <dbReference type="ARBA" id="ARBA00022803"/>
    </source>
</evidence>
<dbReference type="SUPFAM" id="SSF48452">
    <property type="entry name" value="TPR-like"/>
    <property type="match status" value="1"/>
</dbReference>
<dbReference type="Proteomes" id="UP000886740">
    <property type="component" value="Unassembled WGS sequence"/>
</dbReference>
<keyword evidence="3" id="KW-0732">Signal</keyword>
<evidence type="ECO:0000313" key="5">
    <source>
        <dbReference type="Proteomes" id="UP000886740"/>
    </source>
</evidence>
<feature type="signal peptide" evidence="3">
    <location>
        <begin position="1"/>
        <end position="19"/>
    </location>
</feature>
<dbReference type="AlphaFoldDB" id="A0A9D1X6S5"/>
<evidence type="ECO:0000256" key="3">
    <source>
        <dbReference type="SAM" id="SignalP"/>
    </source>
</evidence>
<feature type="chain" id="PRO_5038767070" description="Tetratricopeptide repeat protein" evidence="3">
    <location>
        <begin position="20"/>
        <end position="248"/>
    </location>
</feature>
<dbReference type="PANTHER" id="PTHR44858:SF1">
    <property type="entry name" value="UDP-N-ACETYLGLUCOSAMINE--PEPTIDE N-ACETYLGLUCOSAMINYLTRANSFERASE SPINDLY-RELATED"/>
    <property type="match status" value="1"/>
</dbReference>
<keyword evidence="1" id="KW-0677">Repeat</keyword>
<evidence type="ECO:0008006" key="6">
    <source>
        <dbReference type="Google" id="ProtNLM"/>
    </source>
</evidence>
<reference evidence="4" key="1">
    <citation type="journal article" date="2021" name="PeerJ">
        <title>Extensive microbial diversity within the chicken gut microbiome revealed by metagenomics and culture.</title>
        <authorList>
            <person name="Gilroy R."/>
            <person name="Ravi A."/>
            <person name="Getino M."/>
            <person name="Pursley I."/>
            <person name="Horton D.L."/>
            <person name="Alikhan N.F."/>
            <person name="Baker D."/>
            <person name="Gharbi K."/>
            <person name="Hall N."/>
            <person name="Watson M."/>
            <person name="Adriaenssens E.M."/>
            <person name="Foster-Nyarko E."/>
            <person name="Jarju S."/>
            <person name="Secka A."/>
            <person name="Antonio M."/>
            <person name="Oren A."/>
            <person name="Chaudhuri R.R."/>
            <person name="La Ragione R."/>
            <person name="Hildebrand F."/>
            <person name="Pallen M.J."/>
        </authorList>
    </citation>
    <scope>NUCLEOTIDE SEQUENCE</scope>
    <source>
        <strain evidence="4">ChiGjej6B6-14162</strain>
    </source>
</reference>
<reference evidence="4" key="2">
    <citation type="submission" date="2021-04" db="EMBL/GenBank/DDBJ databases">
        <authorList>
            <person name="Gilroy R."/>
        </authorList>
    </citation>
    <scope>NUCLEOTIDE SEQUENCE</scope>
    <source>
        <strain evidence="4">ChiGjej6B6-14162</strain>
    </source>
</reference>
<evidence type="ECO:0000256" key="1">
    <source>
        <dbReference type="ARBA" id="ARBA00022737"/>
    </source>
</evidence>
<organism evidence="4 5">
    <name type="scientific">Candidatus Parabacteroides intestinipullorum</name>
    <dbReference type="NCBI Taxonomy" id="2838723"/>
    <lineage>
        <taxon>Bacteria</taxon>
        <taxon>Pseudomonadati</taxon>
        <taxon>Bacteroidota</taxon>
        <taxon>Bacteroidia</taxon>
        <taxon>Bacteroidales</taxon>
        <taxon>Tannerellaceae</taxon>
        <taxon>Parabacteroides</taxon>
    </lineage>
</organism>
<sequence length="248" mass="27336">MRKIIVLVALCLAVGNVFAQDADKLRDEGDAALNAKDYATALTKYGEYLKLNEYKDTVRIYNAGFAANQAKNYAEAAKYFDMSIKYNYNVDDAYVGEAMAYRNLNNTEEFLKTASEGLKAIPADNKNRTNLEKLIYAYCIKQGQAAQKKGDLAGAEKLYSEVLAVSNKTYQGNALYSLGAMFYGNGAKILQAATPIATTDPDKYNAEKAKANEDFKKAKDYLTKALEVNPNDANSKKILDATNTVLNQ</sequence>
<dbReference type="InterPro" id="IPR011990">
    <property type="entry name" value="TPR-like_helical_dom_sf"/>
</dbReference>
<keyword evidence="2" id="KW-0802">TPR repeat</keyword>
<dbReference type="PANTHER" id="PTHR44858">
    <property type="entry name" value="TETRATRICOPEPTIDE REPEAT PROTEIN 6"/>
    <property type="match status" value="1"/>
</dbReference>
<proteinExistence type="predicted"/>
<gene>
    <name evidence="4" type="ORF">H9977_02680</name>
</gene>
<dbReference type="Gene3D" id="1.25.40.10">
    <property type="entry name" value="Tetratricopeptide repeat domain"/>
    <property type="match status" value="1"/>
</dbReference>
<dbReference type="InterPro" id="IPR050498">
    <property type="entry name" value="Ycf3"/>
</dbReference>
<comment type="caution">
    <text evidence="4">The sequence shown here is derived from an EMBL/GenBank/DDBJ whole genome shotgun (WGS) entry which is preliminary data.</text>
</comment>
<dbReference type="EMBL" id="DXEL01000024">
    <property type="protein sequence ID" value="HIX73937.1"/>
    <property type="molecule type" value="Genomic_DNA"/>
</dbReference>
<dbReference type="SMART" id="SM00028">
    <property type="entry name" value="TPR"/>
    <property type="match status" value="3"/>
</dbReference>
<name>A0A9D1X6S5_9BACT</name>
<dbReference type="InterPro" id="IPR019734">
    <property type="entry name" value="TPR_rpt"/>
</dbReference>
<dbReference type="Pfam" id="PF13432">
    <property type="entry name" value="TPR_16"/>
    <property type="match status" value="1"/>
</dbReference>
<evidence type="ECO:0000313" key="4">
    <source>
        <dbReference type="EMBL" id="HIX73937.1"/>
    </source>
</evidence>